<evidence type="ECO:0000256" key="10">
    <source>
        <dbReference type="HAMAP-Rule" id="MF_00121"/>
    </source>
</evidence>
<dbReference type="InterPro" id="IPR004413">
    <property type="entry name" value="GatB"/>
</dbReference>
<dbReference type="PANTHER" id="PTHR11659:SF4">
    <property type="entry name" value="ASPARTYL_GLUTAMYL-TRNA(GLN) AMIDOTRANSFERASE SUBUNIT B_E CATALYTIC DOMAIN-CONTAINING PROTEIN"/>
    <property type="match status" value="1"/>
</dbReference>
<dbReference type="PANTHER" id="PTHR11659">
    <property type="entry name" value="GLUTAMYL-TRNA GLN AMIDOTRANSFERASE SUBUNIT B MITOCHONDRIAL AND PROKARYOTIC PET112-RELATED"/>
    <property type="match status" value="1"/>
</dbReference>
<dbReference type="Pfam" id="PF02934">
    <property type="entry name" value="GatB_N"/>
    <property type="match status" value="1"/>
</dbReference>
<dbReference type="GO" id="GO:0006412">
    <property type="term" value="P:translation"/>
    <property type="evidence" value="ECO:0007669"/>
    <property type="project" value="UniProtKB-UniRule"/>
</dbReference>
<evidence type="ECO:0000256" key="2">
    <source>
        <dbReference type="ARBA" id="ARBA00011123"/>
    </source>
</evidence>
<dbReference type="InterPro" id="IPR014746">
    <property type="entry name" value="Gln_synth/guanido_kin_cat_dom"/>
</dbReference>
<dbReference type="InterPro" id="IPR023168">
    <property type="entry name" value="GatB_Yqey_C_2"/>
</dbReference>
<evidence type="ECO:0000256" key="3">
    <source>
        <dbReference type="ARBA" id="ARBA00022598"/>
    </source>
</evidence>
<dbReference type="HAMAP" id="MF_00121">
    <property type="entry name" value="GatB"/>
    <property type="match status" value="1"/>
</dbReference>
<keyword evidence="3 10" id="KW-0436">Ligase</keyword>
<dbReference type="GO" id="GO:0050567">
    <property type="term" value="F:glutaminyl-tRNA synthase (glutamine-hydrolyzing) activity"/>
    <property type="evidence" value="ECO:0007669"/>
    <property type="project" value="UniProtKB-UniRule"/>
</dbReference>
<evidence type="ECO:0000256" key="6">
    <source>
        <dbReference type="ARBA" id="ARBA00022917"/>
    </source>
</evidence>
<gene>
    <name evidence="10" type="primary">gatB</name>
    <name evidence="12" type="ORF">A2Z24_01575</name>
</gene>
<dbReference type="PROSITE" id="PS01234">
    <property type="entry name" value="GATB"/>
    <property type="match status" value="1"/>
</dbReference>
<evidence type="ECO:0000256" key="8">
    <source>
        <dbReference type="ARBA" id="ARBA00047380"/>
    </source>
</evidence>
<keyword evidence="5 10" id="KW-0067">ATP-binding</keyword>
<dbReference type="FunFam" id="1.10.10.410:FF:000001">
    <property type="entry name" value="Aspartyl/glutamyl-tRNA(Asn/Gln) amidotransferase subunit B"/>
    <property type="match status" value="1"/>
</dbReference>
<evidence type="ECO:0000256" key="9">
    <source>
        <dbReference type="ARBA" id="ARBA00047913"/>
    </source>
</evidence>
<comment type="subunit">
    <text evidence="2 10">Heterotrimer of A, B and C subunits.</text>
</comment>
<comment type="caution">
    <text evidence="12">The sequence shown here is derived from an EMBL/GenBank/DDBJ whole genome shotgun (WGS) entry which is preliminary data.</text>
</comment>
<evidence type="ECO:0000256" key="4">
    <source>
        <dbReference type="ARBA" id="ARBA00022741"/>
    </source>
</evidence>
<dbReference type="NCBIfam" id="NF004014">
    <property type="entry name" value="PRK05477.1-4"/>
    <property type="match status" value="1"/>
</dbReference>
<feature type="domain" description="Asn/Gln amidotransferase" evidence="11">
    <location>
        <begin position="327"/>
        <end position="482"/>
    </location>
</feature>
<dbReference type="GO" id="GO:0005524">
    <property type="term" value="F:ATP binding"/>
    <property type="evidence" value="ECO:0007669"/>
    <property type="project" value="UniProtKB-KW"/>
</dbReference>
<dbReference type="InterPro" id="IPR017958">
    <property type="entry name" value="Gln-tRNA_amidoTrfase_suB_CS"/>
</dbReference>
<evidence type="ECO:0000313" key="12">
    <source>
        <dbReference type="EMBL" id="OGY26227.1"/>
    </source>
</evidence>
<dbReference type="STRING" id="1802597.A2Z24_01575"/>
<dbReference type="Gene3D" id="1.10.150.380">
    <property type="entry name" value="GatB domain, N-terminal subdomain"/>
    <property type="match status" value="1"/>
</dbReference>
<dbReference type="EC" id="6.3.5.-" evidence="10"/>
<comment type="catalytic activity">
    <reaction evidence="8 10">
        <text>L-aspartyl-tRNA(Asn) + L-glutamine + ATP + H2O = L-asparaginyl-tRNA(Asn) + L-glutamate + ADP + phosphate + 2 H(+)</text>
        <dbReference type="Rhea" id="RHEA:14513"/>
        <dbReference type="Rhea" id="RHEA-COMP:9674"/>
        <dbReference type="Rhea" id="RHEA-COMP:9677"/>
        <dbReference type="ChEBI" id="CHEBI:15377"/>
        <dbReference type="ChEBI" id="CHEBI:15378"/>
        <dbReference type="ChEBI" id="CHEBI:29985"/>
        <dbReference type="ChEBI" id="CHEBI:30616"/>
        <dbReference type="ChEBI" id="CHEBI:43474"/>
        <dbReference type="ChEBI" id="CHEBI:58359"/>
        <dbReference type="ChEBI" id="CHEBI:78515"/>
        <dbReference type="ChEBI" id="CHEBI:78516"/>
        <dbReference type="ChEBI" id="CHEBI:456216"/>
    </reaction>
</comment>
<dbReference type="InterPro" id="IPR006075">
    <property type="entry name" value="Asn/Gln-tRNA_Trfase_suB/E_cat"/>
</dbReference>
<dbReference type="InterPro" id="IPR003789">
    <property type="entry name" value="Asn/Gln_tRNA_amidoTrase-B-like"/>
</dbReference>
<dbReference type="Pfam" id="PF02637">
    <property type="entry name" value="GatB_Yqey"/>
    <property type="match status" value="1"/>
</dbReference>
<evidence type="ECO:0000256" key="5">
    <source>
        <dbReference type="ARBA" id="ARBA00022840"/>
    </source>
</evidence>
<comment type="catalytic activity">
    <reaction evidence="9 10">
        <text>L-glutamyl-tRNA(Gln) + L-glutamine + ATP + H2O = L-glutaminyl-tRNA(Gln) + L-glutamate + ADP + phosphate + H(+)</text>
        <dbReference type="Rhea" id="RHEA:17521"/>
        <dbReference type="Rhea" id="RHEA-COMP:9681"/>
        <dbReference type="Rhea" id="RHEA-COMP:9684"/>
        <dbReference type="ChEBI" id="CHEBI:15377"/>
        <dbReference type="ChEBI" id="CHEBI:15378"/>
        <dbReference type="ChEBI" id="CHEBI:29985"/>
        <dbReference type="ChEBI" id="CHEBI:30616"/>
        <dbReference type="ChEBI" id="CHEBI:43474"/>
        <dbReference type="ChEBI" id="CHEBI:58359"/>
        <dbReference type="ChEBI" id="CHEBI:78520"/>
        <dbReference type="ChEBI" id="CHEBI:78521"/>
        <dbReference type="ChEBI" id="CHEBI:456216"/>
    </reaction>
</comment>
<dbReference type="Gene3D" id="1.10.10.410">
    <property type="match status" value="1"/>
</dbReference>
<name>A0A1G1WG61_9BACT</name>
<dbReference type="SUPFAM" id="SSF89095">
    <property type="entry name" value="GatB/YqeY motif"/>
    <property type="match status" value="1"/>
</dbReference>
<protein>
    <recommendedName>
        <fullName evidence="10">Aspartyl/glutamyl-tRNA(Asn/Gln) amidotransferase subunit B</fullName>
        <shortName evidence="10">Asp/Glu-ADT subunit B</shortName>
        <ecNumber evidence="10">6.3.5.-</ecNumber>
    </recommendedName>
</protein>
<keyword evidence="6 10" id="KW-0648">Protein biosynthesis</keyword>
<dbReference type="InterPro" id="IPR042114">
    <property type="entry name" value="GatB_C_1"/>
</dbReference>
<keyword evidence="4 10" id="KW-0547">Nucleotide-binding</keyword>
<dbReference type="InterPro" id="IPR017959">
    <property type="entry name" value="Asn/Gln-tRNA_amidoTrfase_suB/E"/>
</dbReference>
<evidence type="ECO:0000313" key="13">
    <source>
        <dbReference type="Proteomes" id="UP000177588"/>
    </source>
</evidence>
<evidence type="ECO:0000256" key="1">
    <source>
        <dbReference type="ARBA" id="ARBA00005306"/>
    </source>
</evidence>
<sequence length="490" mass="55037">MKEYLTTIGLETHTQLKTSSKMFCRCSAEYFGASPNSHVCPVCLGLPGALPVINKEAIEKAVKFSLALNCQVSPESKFDRKNYFYPDLPKGYQISQFDLPIGKNGWVDVEGKKIRINRVHMEEDTGKLVHGEVGGGRVSLVDFNRSCVPLMEIVSEPDIASPEEARLYAKKLHQIARYLEVSDADMEKAGMRFDINVSVRPKGAAKLGEKVEIKNVNSFRFLEKAIAFEVERQVGLIESGGEISQETRGWVEAKGVTVLQRTKETSPDYRYFPEPDLPPLSFKEEEIRKLRTGLPELPDEKVKRFETQYSLDKKTAQTLTESKNIAQWYEEALAIYAEEEKDKSEKAKKLANWMVGELVRQLRERSLSIENVPIEPAAFIELLELVDKGEVNLGVAKQVLTSMFETGMLPAKIINEKGLAQVSKEEELGEVVEEVINESKKAVEDYRVGKEASFGFLVGQVMRKTAGRANPKVVSEVLRKKLSHGNRSSD</sequence>
<comment type="similarity">
    <text evidence="1 10">Belongs to the GatB/GatE family. GatB subfamily.</text>
</comment>
<evidence type="ECO:0000259" key="11">
    <source>
        <dbReference type="SMART" id="SM00845"/>
    </source>
</evidence>
<reference evidence="12 13" key="1">
    <citation type="journal article" date="2016" name="Nat. Commun.">
        <title>Thousands of microbial genomes shed light on interconnected biogeochemical processes in an aquifer system.</title>
        <authorList>
            <person name="Anantharaman K."/>
            <person name="Brown C.T."/>
            <person name="Hug L.A."/>
            <person name="Sharon I."/>
            <person name="Castelle C.J."/>
            <person name="Probst A.J."/>
            <person name="Thomas B.C."/>
            <person name="Singh A."/>
            <person name="Wilkins M.J."/>
            <person name="Karaoz U."/>
            <person name="Brodie E.L."/>
            <person name="Williams K.H."/>
            <person name="Hubbard S.S."/>
            <person name="Banfield J.F."/>
        </authorList>
    </citation>
    <scope>NUCLEOTIDE SEQUENCE [LARGE SCALE GENOMIC DNA]</scope>
</reference>
<evidence type="ECO:0000256" key="7">
    <source>
        <dbReference type="ARBA" id="ARBA00024799"/>
    </source>
</evidence>
<dbReference type="EMBL" id="MHCT01000013">
    <property type="protein sequence ID" value="OGY26227.1"/>
    <property type="molecule type" value="Genomic_DNA"/>
</dbReference>
<dbReference type="NCBIfam" id="NF004012">
    <property type="entry name" value="PRK05477.1-2"/>
    <property type="match status" value="1"/>
</dbReference>
<proteinExistence type="inferred from homology"/>
<organism evidence="12 13">
    <name type="scientific">Candidatus Woykebacteria bacterium RBG_16_44_10</name>
    <dbReference type="NCBI Taxonomy" id="1802597"/>
    <lineage>
        <taxon>Bacteria</taxon>
        <taxon>Candidatus Woykeibacteriota</taxon>
    </lineage>
</organism>
<dbReference type="NCBIfam" id="TIGR00133">
    <property type="entry name" value="gatB"/>
    <property type="match status" value="1"/>
</dbReference>
<dbReference type="Proteomes" id="UP000177588">
    <property type="component" value="Unassembled WGS sequence"/>
</dbReference>
<accession>A0A1G1WG61</accession>
<dbReference type="GO" id="GO:0050566">
    <property type="term" value="F:asparaginyl-tRNA synthase (glutamine-hydrolyzing) activity"/>
    <property type="evidence" value="ECO:0007669"/>
    <property type="project" value="RHEA"/>
</dbReference>
<dbReference type="SMART" id="SM00845">
    <property type="entry name" value="GatB_Yqey"/>
    <property type="match status" value="1"/>
</dbReference>
<dbReference type="SUPFAM" id="SSF55931">
    <property type="entry name" value="Glutamine synthetase/guanido kinase"/>
    <property type="match status" value="1"/>
</dbReference>
<dbReference type="InterPro" id="IPR018027">
    <property type="entry name" value="Asn/Gln_amidotransferase"/>
</dbReference>
<comment type="function">
    <text evidence="7 10">Allows the formation of correctly charged Asn-tRNA(Asn) or Gln-tRNA(Gln) through the transamidation of misacylated Asp-tRNA(Asn) or Glu-tRNA(Gln) in organisms which lack either or both of asparaginyl-tRNA or glutaminyl-tRNA synthetases. The reaction takes place in the presence of glutamine and ATP through an activated phospho-Asp-tRNA(Asn) or phospho-Glu-tRNA(Gln).</text>
</comment>
<dbReference type="AlphaFoldDB" id="A0A1G1WG61"/>